<name>A0AAD8UR52_GLOAC</name>
<organism evidence="3 4">
    <name type="scientific">Glomerella acutata</name>
    <name type="common">Colletotrichum acutatum</name>
    <dbReference type="NCBI Taxonomy" id="27357"/>
    <lineage>
        <taxon>Eukaryota</taxon>
        <taxon>Fungi</taxon>
        <taxon>Dikarya</taxon>
        <taxon>Ascomycota</taxon>
        <taxon>Pezizomycotina</taxon>
        <taxon>Sordariomycetes</taxon>
        <taxon>Hypocreomycetidae</taxon>
        <taxon>Glomerellales</taxon>
        <taxon>Glomerellaceae</taxon>
        <taxon>Colletotrichum</taxon>
        <taxon>Colletotrichum acutatum species complex</taxon>
    </lineage>
</organism>
<gene>
    <name evidence="3" type="ORF">BDZ83DRAFT_649687</name>
</gene>
<proteinExistence type="inferred from homology"/>
<comment type="caution">
    <text evidence="3">The sequence shown here is derived from an EMBL/GenBank/DDBJ whole genome shotgun (WGS) entry which is preliminary data.</text>
</comment>
<feature type="region of interest" description="Disordered" evidence="2">
    <location>
        <begin position="1"/>
        <end position="26"/>
    </location>
</feature>
<evidence type="ECO:0000256" key="2">
    <source>
        <dbReference type="SAM" id="MobiDB-lite"/>
    </source>
</evidence>
<dbReference type="PANTHER" id="PTHR46072:SF1">
    <property type="entry name" value="AMIDASE"/>
    <property type="match status" value="1"/>
</dbReference>
<dbReference type="Gene3D" id="3.90.1300.10">
    <property type="entry name" value="Amidase signature (AS) domain"/>
    <property type="match status" value="1"/>
</dbReference>
<keyword evidence="4" id="KW-1185">Reference proteome</keyword>
<dbReference type="RefSeq" id="XP_060367397.1">
    <property type="nucleotide sequence ID" value="XM_060510301.1"/>
</dbReference>
<evidence type="ECO:0000313" key="3">
    <source>
        <dbReference type="EMBL" id="KAK1727342.1"/>
    </source>
</evidence>
<dbReference type="PANTHER" id="PTHR46072">
    <property type="entry name" value="AMIDASE-RELATED-RELATED"/>
    <property type="match status" value="1"/>
</dbReference>
<dbReference type="SUPFAM" id="SSF75304">
    <property type="entry name" value="Amidase signature (AS) enzymes"/>
    <property type="match status" value="1"/>
</dbReference>
<dbReference type="AlphaFoldDB" id="A0AAD8UR52"/>
<dbReference type="InterPro" id="IPR036928">
    <property type="entry name" value="AS_sf"/>
</dbReference>
<dbReference type="EMBL" id="JAHMHS010000025">
    <property type="protein sequence ID" value="KAK1727342.1"/>
    <property type="molecule type" value="Genomic_DNA"/>
</dbReference>
<dbReference type="GeneID" id="85394200"/>
<accession>A0AAD8UR52</accession>
<evidence type="ECO:0000256" key="1">
    <source>
        <dbReference type="ARBA" id="ARBA00009199"/>
    </source>
</evidence>
<protein>
    <submittedName>
        <fullName evidence="3">Uncharacterized protein</fullName>
    </submittedName>
</protein>
<dbReference type="Proteomes" id="UP001244207">
    <property type="component" value="Unassembled WGS sequence"/>
</dbReference>
<evidence type="ECO:0000313" key="4">
    <source>
        <dbReference type="Proteomes" id="UP001244207"/>
    </source>
</evidence>
<reference evidence="3" key="1">
    <citation type="submission" date="2021-12" db="EMBL/GenBank/DDBJ databases">
        <title>Comparative genomics, transcriptomics and evolutionary studies reveal genomic signatures of adaptation to plant cell wall in hemibiotrophic fungi.</title>
        <authorList>
            <consortium name="DOE Joint Genome Institute"/>
            <person name="Baroncelli R."/>
            <person name="Diaz J.F."/>
            <person name="Benocci T."/>
            <person name="Peng M."/>
            <person name="Battaglia E."/>
            <person name="Haridas S."/>
            <person name="Andreopoulos W."/>
            <person name="Labutti K."/>
            <person name="Pangilinan J."/>
            <person name="Floch G.L."/>
            <person name="Makela M.R."/>
            <person name="Henrissat B."/>
            <person name="Grigoriev I.V."/>
            <person name="Crouch J.A."/>
            <person name="De Vries R.P."/>
            <person name="Sukno S.A."/>
            <person name="Thon M.R."/>
        </authorList>
    </citation>
    <scope>NUCLEOTIDE SEQUENCE</scope>
    <source>
        <strain evidence="3">CBS 112980</strain>
    </source>
</reference>
<comment type="similarity">
    <text evidence="1">Belongs to the amidase family.</text>
</comment>
<sequence>MANRCDVASHPVAQEARGQARQASQDWPPIERAGWAVIDCLTAAGHTLIEWDPTSHAEAYKDWVAATFADDGDFHRKLSEASGEPLVKGLLVGTEKDILSVAESRDLAAKKLRYEKDYFKRWNEAGIDALITTVAPWFGIRPRV</sequence>